<dbReference type="GO" id="GO:0000166">
    <property type="term" value="F:nucleotide binding"/>
    <property type="evidence" value="ECO:0007669"/>
    <property type="project" value="UniProtKB-KW"/>
</dbReference>
<dbReference type="PANTHER" id="PTHR23033">
    <property type="entry name" value="BETA1,3-GALACTOSYLTRANSFERASE"/>
    <property type="match status" value="1"/>
</dbReference>
<evidence type="ECO:0000256" key="7">
    <source>
        <dbReference type="ARBA" id="ARBA00022692"/>
    </source>
</evidence>
<gene>
    <name evidence="13" type="ORF">NP493_247g01140</name>
</gene>
<keyword evidence="5" id="KW-0328">Glycosyltransferase</keyword>
<evidence type="ECO:0000256" key="8">
    <source>
        <dbReference type="ARBA" id="ARBA00022741"/>
    </source>
</evidence>
<protein>
    <recommendedName>
        <fullName evidence="4">N-acetylgalactosaminide beta-1,3-galactosyltransferase</fullName>
        <ecNumber evidence="4">2.4.1.122</ecNumber>
    </recommendedName>
</protein>
<keyword evidence="6" id="KW-0808">Transferase</keyword>
<accession>A0AAD9NYY3</accession>
<dbReference type="AlphaFoldDB" id="A0AAD9NYY3"/>
<evidence type="ECO:0000256" key="6">
    <source>
        <dbReference type="ARBA" id="ARBA00022679"/>
    </source>
</evidence>
<comment type="similarity">
    <text evidence="3">Belongs to the glycosyltransferase 31 family. Beta3-Gal-T subfamily.</text>
</comment>
<evidence type="ECO:0000256" key="9">
    <source>
        <dbReference type="ARBA" id="ARBA00022968"/>
    </source>
</evidence>
<evidence type="ECO:0000256" key="3">
    <source>
        <dbReference type="ARBA" id="ARBA00006462"/>
    </source>
</evidence>
<proteinExistence type="inferred from homology"/>
<reference evidence="13" key="1">
    <citation type="journal article" date="2023" name="Mol. Biol. Evol.">
        <title>Third-Generation Sequencing Reveals the Adaptive Role of the Epigenome in Three Deep-Sea Polychaetes.</title>
        <authorList>
            <person name="Perez M."/>
            <person name="Aroh O."/>
            <person name="Sun Y."/>
            <person name="Lan Y."/>
            <person name="Juniper S.K."/>
            <person name="Young C.R."/>
            <person name="Angers B."/>
            <person name="Qian P.Y."/>
        </authorList>
    </citation>
    <scope>NUCLEOTIDE SEQUENCE</scope>
    <source>
        <strain evidence="13">R07B-5</strain>
    </source>
</reference>
<dbReference type="Gene3D" id="3.90.550.50">
    <property type="match status" value="1"/>
</dbReference>
<dbReference type="PANTHER" id="PTHR23033:SF14">
    <property type="entry name" value="GLYCOPROTEIN-N-ACETYLGALACTOSAMINE 3-BETA-GALACTOSYLTRANSFERASE 1-RELATED"/>
    <property type="match status" value="1"/>
</dbReference>
<comment type="pathway">
    <text evidence="2">Protein modification; protein glycosylation.</text>
</comment>
<name>A0AAD9NYY3_RIDPI</name>
<keyword evidence="8" id="KW-0547">Nucleotide-binding</keyword>
<dbReference type="EC" id="2.4.1.122" evidence="4"/>
<dbReference type="InterPro" id="IPR003378">
    <property type="entry name" value="Fringe-like_glycosylTrfase"/>
</dbReference>
<evidence type="ECO:0000256" key="2">
    <source>
        <dbReference type="ARBA" id="ARBA00004922"/>
    </source>
</evidence>
<dbReference type="Pfam" id="PF02434">
    <property type="entry name" value="Fringe"/>
    <property type="match status" value="1"/>
</dbReference>
<evidence type="ECO:0000256" key="10">
    <source>
        <dbReference type="ARBA" id="ARBA00022989"/>
    </source>
</evidence>
<dbReference type="GO" id="GO:0016020">
    <property type="term" value="C:membrane"/>
    <property type="evidence" value="ECO:0007669"/>
    <property type="project" value="UniProtKB-SubCell"/>
</dbReference>
<dbReference type="Proteomes" id="UP001209878">
    <property type="component" value="Unassembled WGS sequence"/>
</dbReference>
<comment type="caution">
    <text evidence="13">The sequence shown here is derived from an EMBL/GenBank/DDBJ whole genome shotgun (WGS) entry which is preliminary data.</text>
</comment>
<dbReference type="EMBL" id="JAODUO010000246">
    <property type="protein sequence ID" value="KAK2185022.1"/>
    <property type="molecule type" value="Genomic_DNA"/>
</dbReference>
<dbReference type="GO" id="GO:0016263">
    <property type="term" value="F:glycoprotein-N-acetylgalactosamine 3-beta-galactosyltransferase activity"/>
    <property type="evidence" value="ECO:0007669"/>
    <property type="project" value="UniProtKB-EC"/>
</dbReference>
<dbReference type="InterPro" id="IPR026050">
    <property type="entry name" value="C1GALT1/C1GALT1_chp1"/>
</dbReference>
<organism evidence="13 14">
    <name type="scientific">Ridgeia piscesae</name>
    <name type="common">Tubeworm</name>
    <dbReference type="NCBI Taxonomy" id="27915"/>
    <lineage>
        <taxon>Eukaryota</taxon>
        <taxon>Metazoa</taxon>
        <taxon>Spiralia</taxon>
        <taxon>Lophotrochozoa</taxon>
        <taxon>Annelida</taxon>
        <taxon>Polychaeta</taxon>
        <taxon>Sedentaria</taxon>
        <taxon>Canalipalpata</taxon>
        <taxon>Sabellida</taxon>
        <taxon>Siboglinidae</taxon>
        <taxon>Ridgeia</taxon>
    </lineage>
</organism>
<keyword evidence="9" id="KW-0735">Signal-anchor</keyword>
<evidence type="ECO:0000256" key="4">
    <source>
        <dbReference type="ARBA" id="ARBA00012557"/>
    </source>
</evidence>
<keyword evidence="10" id="KW-1133">Transmembrane helix</keyword>
<feature type="domain" description="Fringe-like glycosyltransferase" evidence="12">
    <location>
        <begin position="10"/>
        <end position="158"/>
    </location>
</feature>
<evidence type="ECO:0000259" key="12">
    <source>
        <dbReference type="Pfam" id="PF02434"/>
    </source>
</evidence>
<keyword evidence="14" id="KW-1185">Reference proteome</keyword>
<keyword evidence="7" id="KW-0812">Transmembrane</keyword>
<evidence type="ECO:0000256" key="5">
    <source>
        <dbReference type="ARBA" id="ARBA00022676"/>
    </source>
</evidence>
<evidence type="ECO:0000313" key="13">
    <source>
        <dbReference type="EMBL" id="KAK2185022.1"/>
    </source>
</evidence>
<evidence type="ECO:0000256" key="1">
    <source>
        <dbReference type="ARBA" id="ARBA00004606"/>
    </source>
</evidence>
<evidence type="ECO:0000256" key="11">
    <source>
        <dbReference type="ARBA" id="ARBA00023136"/>
    </source>
</evidence>
<sequence length="259" mass="30290">MTSGDNLQTKARHVRATWGRRCDKLLFASDSRDDNFPTIDINVPTGREHLTAKTMKAFDYVFEYHYDDADWFMKVDDDTYVIVDNLRYFLSSRNSSEPVYFGHIFKKFVRHGYNSGGGGYVLSREALGRLGSRDMYSCVEDQGAEDVEVGRCLHSLGVYTGDTRDALGRSRFHCFESIRHIIGAYPRWYYKYDAFGARKVCRIHILSALIFIRYDIVIFNIRRRTYLYKHEPCMFAPTCTYTHTRNEHKLPHVNTLIRI</sequence>
<comment type="subcellular location">
    <subcellularLocation>
        <location evidence="1">Membrane</location>
        <topology evidence="1">Single-pass type II membrane protein</topology>
    </subcellularLocation>
</comment>
<keyword evidence="11" id="KW-0472">Membrane</keyword>
<evidence type="ECO:0000313" key="14">
    <source>
        <dbReference type="Proteomes" id="UP001209878"/>
    </source>
</evidence>